<sequence length="693" mass="82698">MYQIIQNLSNRGFHSKRESIQKNGQSQQNGSTNSDYHRIFNKKGQQKLQPYTQGQQLNQQLNKNSSQGNFQKKQPEALDSLGLGPLPYQNSNKQQMNNNFTNLINSNLQEKNYDKEVKGKSAREQLQEEVLEMKLKYNKLNDKLVQTISQKSHLEKENRKMNKVFENVDSYIALQKGSKNLQTNDTSLVLNYKKQIREFKDKVQQLEKQLEEEKKSNVRTKIQEIKIENDHLLKQNIKLKNQYEHVLQDMELRGKNKELEISEEKYYLQNSIINSLQLDKKNLEQDNIILENKVQELEVQQQIFEKQKSSMQQEDQQLKQKVQNLELQVQQYQNQNKELFQEVEMFKNQKIEQFQQEQLKINEQQQERIEEQQSQIQNLQQINQDFKERLEEKIAWFNSEMLSKDEEIENLEEQNSNLQEQVQELEITIQMLRNGQQNQMQSKSGLIQNESPNKKYEFPIINIQEQQQIQSQLNDTSRSELNNNNNNQTPSDGKRQSKILMAVNNKQFRTVITEDVKLIGVKLNYQLRKHRLDVNEVIDQPFCIEDEQEALLISRYLVEDNDIDYVQIDINNQANLTLVRSRFKYIVQEVKNYQPEQEKEFEQTLIPILKEYRIGLEGQLQLHGEVKQKKIVRKQIINEAVQYLEIPLSEKLKDYWFYTLFLETNKVDEFPYDLVLYTYDKEQLQKLKERENV</sequence>
<name>A0A0V0QHS6_PSEPJ</name>
<feature type="coiled-coil region" evidence="1">
    <location>
        <begin position="189"/>
        <end position="242"/>
    </location>
</feature>
<keyword evidence="4" id="KW-1185">Reference proteome</keyword>
<evidence type="ECO:0000256" key="2">
    <source>
        <dbReference type="SAM" id="MobiDB-lite"/>
    </source>
</evidence>
<feature type="coiled-coil region" evidence="1">
    <location>
        <begin position="123"/>
        <end position="157"/>
    </location>
</feature>
<protein>
    <submittedName>
        <fullName evidence="3">Uncharacterized protein</fullName>
    </submittedName>
</protein>
<dbReference type="AlphaFoldDB" id="A0A0V0QHS6"/>
<dbReference type="OMA" id="YMIEDNS"/>
<accession>A0A0V0QHS6</accession>
<feature type="region of interest" description="Disordered" evidence="2">
    <location>
        <begin position="6"/>
        <end position="37"/>
    </location>
</feature>
<reference evidence="3 4" key="1">
    <citation type="journal article" date="2015" name="Sci. Rep.">
        <title>Genome of the facultative scuticociliatosis pathogen Pseudocohnilembus persalinus provides insight into its virulence through horizontal gene transfer.</title>
        <authorList>
            <person name="Xiong J."/>
            <person name="Wang G."/>
            <person name="Cheng J."/>
            <person name="Tian M."/>
            <person name="Pan X."/>
            <person name="Warren A."/>
            <person name="Jiang C."/>
            <person name="Yuan D."/>
            <person name="Miao W."/>
        </authorList>
    </citation>
    <scope>NUCLEOTIDE SEQUENCE [LARGE SCALE GENOMIC DNA]</scope>
    <source>
        <strain evidence="3">36N120E</strain>
    </source>
</reference>
<comment type="caution">
    <text evidence="3">The sequence shown here is derived from an EMBL/GenBank/DDBJ whole genome shotgun (WGS) entry which is preliminary data.</text>
</comment>
<gene>
    <name evidence="3" type="ORF">PPERSA_00441</name>
</gene>
<evidence type="ECO:0000256" key="1">
    <source>
        <dbReference type="SAM" id="Coils"/>
    </source>
</evidence>
<keyword evidence="1" id="KW-0175">Coiled coil</keyword>
<dbReference type="InParanoid" id="A0A0V0QHS6"/>
<feature type="region of interest" description="Disordered" evidence="2">
    <location>
        <begin position="471"/>
        <end position="495"/>
    </location>
</feature>
<dbReference type="Proteomes" id="UP000054937">
    <property type="component" value="Unassembled WGS sequence"/>
</dbReference>
<evidence type="ECO:0000313" key="3">
    <source>
        <dbReference type="EMBL" id="KRX01674.1"/>
    </source>
</evidence>
<feature type="coiled-coil region" evidence="1">
    <location>
        <begin position="273"/>
        <end position="435"/>
    </location>
</feature>
<evidence type="ECO:0000313" key="4">
    <source>
        <dbReference type="Proteomes" id="UP000054937"/>
    </source>
</evidence>
<organism evidence="3 4">
    <name type="scientific">Pseudocohnilembus persalinus</name>
    <name type="common">Ciliate</name>
    <dbReference type="NCBI Taxonomy" id="266149"/>
    <lineage>
        <taxon>Eukaryota</taxon>
        <taxon>Sar</taxon>
        <taxon>Alveolata</taxon>
        <taxon>Ciliophora</taxon>
        <taxon>Intramacronucleata</taxon>
        <taxon>Oligohymenophorea</taxon>
        <taxon>Scuticociliatia</taxon>
        <taxon>Philasterida</taxon>
        <taxon>Pseudocohnilembidae</taxon>
        <taxon>Pseudocohnilembus</taxon>
    </lineage>
</organism>
<proteinExistence type="predicted"/>
<dbReference type="EMBL" id="LDAU01000167">
    <property type="protein sequence ID" value="KRX01674.1"/>
    <property type="molecule type" value="Genomic_DNA"/>
</dbReference>
<feature type="compositionally biased region" description="Polar residues" evidence="2">
    <location>
        <begin position="21"/>
        <end position="34"/>
    </location>
</feature>